<gene>
    <name evidence="3" type="ORF">SAMN05192570_0810</name>
</gene>
<dbReference type="Pfam" id="PF25678">
    <property type="entry name" value="DUF7946"/>
    <property type="match status" value="1"/>
</dbReference>
<evidence type="ECO:0000313" key="4">
    <source>
        <dbReference type="Proteomes" id="UP000198788"/>
    </source>
</evidence>
<dbReference type="Pfam" id="PF25679">
    <property type="entry name" value="DUF7947"/>
    <property type="match status" value="1"/>
</dbReference>
<dbReference type="InterPro" id="IPR057706">
    <property type="entry name" value="DUF7946"/>
</dbReference>
<dbReference type="Proteomes" id="UP000198788">
    <property type="component" value="Unassembled WGS sequence"/>
</dbReference>
<evidence type="ECO:0000313" key="3">
    <source>
        <dbReference type="EMBL" id="SFS34839.1"/>
    </source>
</evidence>
<dbReference type="InterPro" id="IPR057707">
    <property type="entry name" value="DUF7947"/>
</dbReference>
<dbReference type="EMBL" id="FOZV01000001">
    <property type="protein sequence ID" value="SFS34839.1"/>
    <property type="molecule type" value="Genomic_DNA"/>
</dbReference>
<evidence type="ECO:0000259" key="1">
    <source>
        <dbReference type="Pfam" id="PF25678"/>
    </source>
</evidence>
<sequence>MAAEFVLQFAGLDARDHRVDMRLLGRSMIGVDEAIHRGLWAAVLPDVPRGRKRIELSVQVGAPRTACVELHGVIVAAAGVLPFAYEVAVNLGSDYIKHLLSAVLLWHGGRRTEAGSHIDRMIDIVQEQQQALIEDRHLERQSVERMHDSSLRAVVDVVQLMQPQAKQIVAPIGPTADQLRIGGSAPDATVIDVAIADAVRSGEPVEVGDMEEFSVRIDQLTKHNRQARVELASDPGRYLPADIRDPAYDGFPNIYSEAFNDDRGLLVQAKPTRRPSGELVRLHILNARTA</sequence>
<accession>A0A1I6P3V1</accession>
<protein>
    <submittedName>
        <fullName evidence="3">Uncharacterized protein</fullName>
    </submittedName>
</protein>
<evidence type="ECO:0000259" key="2">
    <source>
        <dbReference type="Pfam" id="PF25679"/>
    </source>
</evidence>
<reference evidence="4" key="1">
    <citation type="submission" date="2016-10" db="EMBL/GenBank/DDBJ databases">
        <authorList>
            <person name="Varghese N."/>
            <person name="Submissions S."/>
        </authorList>
    </citation>
    <scope>NUCLEOTIDE SEQUENCE [LARGE SCALE GENOMIC DNA]</scope>
    <source>
        <strain evidence="4">CGMCC 1.10683</strain>
    </source>
</reference>
<name>A0A1I6P3V1_9CAUL</name>
<dbReference type="STRING" id="871741.SAMN05192570_0810"/>
<dbReference type="AlphaFoldDB" id="A0A1I6P3V1"/>
<dbReference type="RefSeq" id="WP_143105745.1">
    <property type="nucleotide sequence ID" value="NZ_FOZV01000001.1"/>
</dbReference>
<keyword evidence="4" id="KW-1185">Reference proteome</keyword>
<proteinExistence type="predicted"/>
<organism evidence="3 4">
    <name type="scientific">Brevundimonas viscosa</name>
    <dbReference type="NCBI Taxonomy" id="871741"/>
    <lineage>
        <taxon>Bacteria</taxon>
        <taxon>Pseudomonadati</taxon>
        <taxon>Pseudomonadota</taxon>
        <taxon>Alphaproteobacteria</taxon>
        <taxon>Caulobacterales</taxon>
        <taxon>Caulobacteraceae</taxon>
        <taxon>Brevundimonas</taxon>
    </lineage>
</organism>
<feature type="domain" description="DUF7946" evidence="1">
    <location>
        <begin position="5"/>
        <end position="200"/>
    </location>
</feature>
<dbReference type="OrthoDB" id="7833630at2"/>
<feature type="domain" description="DUF7947" evidence="2">
    <location>
        <begin position="209"/>
        <end position="288"/>
    </location>
</feature>